<reference evidence="2" key="1">
    <citation type="submission" date="2017-02" db="EMBL/GenBank/DDBJ databases">
        <authorList>
            <person name="Dridi B."/>
        </authorList>
    </citation>
    <scope>NUCLEOTIDE SEQUENCE [LARGE SCALE GENOMIC DNA]</scope>
    <source>
        <strain evidence="2">bH819</strain>
    </source>
</reference>
<dbReference type="EMBL" id="FWFD01000013">
    <property type="protein sequence ID" value="SLM86096.1"/>
    <property type="molecule type" value="Genomic_DNA"/>
</dbReference>
<evidence type="ECO:0000313" key="1">
    <source>
        <dbReference type="EMBL" id="SLM86096.1"/>
    </source>
</evidence>
<dbReference type="Proteomes" id="UP000195918">
    <property type="component" value="Unassembled WGS sequence"/>
</dbReference>
<name>A0A1X6WR14_9ENTE</name>
<organism evidence="1 2">
    <name type="scientific">Vagococcus fluvialis bH819</name>
    <dbReference type="NCBI Taxonomy" id="1255619"/>
    <lineage>
        <taxon>Bacteria</taxon>
        <taxon>Bacillati</taxon>
        <taxon>Bacillota</taxon>
        <taxon>Bacilli</taxon>
        <taxon>Lactobacillales</taxon>
        <taxon>Enterococcaceae</taxon>
        <taxon>Vagococcus</taxon>
    </lineage>
</organism>
<keyword evidence="2" id="KW-1185">Reference proteome</keyword>
<protein>
    <recommendedName>
        <fullName evidence="3">Lipoprotein</fullName>
    </recommendedName>
</protein>
<dbReference type="RefSeq" id="WP_086951730.1">
    <property type="nucleotide sequence ID" value="NZ_FWFD01000013.1"/>
</dbReference>
<evidence type="ECO:0008006" key="3">
    <source>
        <dbReference type="Google" id="ProtNLM"/>
    </source>
</evidence>
<dbReference type="OrthoDB" id="2046657at2"/>
<proteinExistence type="predicted"/>
<dbReference type="AlphaFoldDB" id="A0A1X6WR14"/>
<sequence>MKKLLFIIFISVFLLLGTSCRSQKEYDEYNNTTRALNLMNNYNYETLNSRSFTLNKLSADMEFSGIDTLWELDCLTDDMIKMNYHSKNDSGEFKVLLVTADEKVRTIFENSDEGIFKYKIPKGKNYIRIVGNLSNVAFFLDYEVGQETKILMNDVIEDHPGSLMKKFF</sequence>
<evidence type="ECO:0000313" key="2">
    <source>
        <dbReference type="Proteomes" id="UP000195918"/>
    </source>
</evidence>
<gene>
    <name evidence="1" type="ORF">FM121_08410</name>
</gene>
<accession>A0A1X6WR14</accession>
<dbReference type="PROSITE" id="PS51257">
    <property type="entry name" value="PROKAR_LIPOPROTEIN"/>
    <property type="match status" value="1"/>
</dbReference>